<reference evidence="5 6" key="1">
    <citation type="submission" date="2014-04" db="EMBL/GenBank/DDBJ databases">
        <authorList>
            <consortium name="DOE Joint Genome Institute"/>
            <person name="Kuo A."/>
            <person name="Ruytinx J."/>
            <person name="Rineau F."/>
            <person name="Colpaert J."/>
            <person name="Kohler A."/>
            <person name="Nagy L.G."/>
            <person name="Floudas D."/>
            <person name="Copeland A."/>
            <person name="Barry K.W."/>
            <person name="Cichocki N."/>
            <person name="Veneault-Fourrey C."/>
            <person name="LaButti K."/>
            <person name="Lindquist E.A."/>
            <person name="Lipzen A."/>
            <person name="Lundell T."/>
            <person name="Morin E."/>
            <person name="Murat C."/>
            <person name="Sun H."/>
            <person name="Tunlid A."/>
            <person name="Henrissat B."/>
            <person name="Grigoriev I.V."/>
            <person name="Hibbett D.S."/>
            <person name="Martin F."/>
            <person name="Nordberg H.P."/>
            <person name="Cantor M.N."/>
            <person name="Hua S.X."/>
        </authorList>
    </citation>
    <scope>NUCLEOTIDE SEQUENCE [LARGE SCALE GENOMIC DNA]</scope>
    <source>
        <strain evidence="5 6">UH-Slu-Lm8-n1</strain>
    </source>
</reference>
<dbReference type="InterPro" id="IPR019775">
    <property type="entry name" value="WD40_repeat_CS"/>
</dbReference>
<dbReference type="PROSITE" id="PS00678">
    <property type="entry name" value="WD_REPEATS_1"/>
    <property type="match status" value="4"/>
</dbReference>
<feature type="region of interest" description="Disordered" evidence="4">
    <location>
        <begin position="1"/>
        <end position="21"/>
    </location>
</feature>
<dbReference type="SUPFAM" id="SSF50978">
    <property type="entry name" value="WD40 repeat-like"/>
    <property type="match status" value="1"/>
</dbReference>
<dbReference type="PANTHER" id="PTHR19848">
    <property type="entry name" value="WD40 REPEAT PROTEIN"/>
    <property type="match status" value="1"/>
</dbReference>
<dbReference type="PROSITE" id="PS50294">
    <property type="entry name" value="WD_REPEATS_REGION"/>
    <property type="match status" value="4"/>
</dbReference>
<keyword evidence="2" id="KW-0677">Repeat</keyword>
<dbReference type="Pfam" id="PF00400">
    <property type="entry name" value="WD40"/>
    <property type="match status" value="7"/>
</dbReference>
<sequence>MSSQTSKKQHTPGVTPIKKMRGHTGAVEGVVHLPGGRRIITCSWDGSLRLWDFESGTQIGKNWKDEESGIYSIALSPNGKTVVSGYWDGKVKLWDVETPGKVIQRWTGHTDIVMSVCWSAGGDRVVSGSWDGTARVWNAKTGKTILKIKTRHESVWAVKYSPDDTQIVTGGYDKEAAKIWDAKTGKLIKTLGHHGIVCSLAWTSDGKKLITASWGPIRIFDTATWEQIATLEGHKNVVNAITLSRNNRLLASASDDYTARIWNLDTNLPVGPPLQQGGYVKCPAFSANGRVLVTGCNDTKAYTWDIYAILKQAGHEDLLPTSDAPMNMLEQISQGEPAIERIPPSSLSDKSFLEADATRGYDEFGGFDELPPRFFNSMEANDDSSPTGGAHPHFSASTFLARLASLLHRFRHDSDEPSQPLTLSGLHPRVLFARLSSLIHRSPAETDTSNKLQQPSRLHLHAILASLSSLFPRSQLNTEETESYTVTPSRPDAAMSPLSSLFRSQHHTNEDIELSQCVLRSSKWLPCGTRRHCLLLSEHKQFVRTISLLVLLIHAPFDCWVTSGFISAVCVIINVPIAVHNRYSSSKVNCKVQSRPKTTPAALSTSTIHPVSDIHTSAPVAANAQP</sequence>
<dbReference type="STRING" id="930992.A0A0D0BFV0"/>
<dbReference type="PANTHER" id="PTHR19848:SF8">
    <property type="entry name" value="F-BOX AND WD REPEAT DOMAIN CONTAINING 7"/>
    <property type="match status" value="1"/>
</dbReference>
<reference evidence="6" key="2">
    <citation type="submission" date="2015-01" db="EMBL/GenBank/DDBJ databases">
        <title>Evolutionary Origins and Diversification of the Mycorrhizal Mutualists.</title>
        <authorList>
            <consortium name="DOE Joint Genome Institute"/>
            <consortium name="Mycorrhizal Genomics Consortium"/>
            <person name="Kohler A."/>
            <person name="Kuo A."/>
            <person name="Nagy L.G."/>
            <person name="Floudas D."/>
            <person name="Copeland A."/>
            <person name="Barry K.W."/>
            <person name="Cichocki N."/>
            <person name="Veneault-Fourrey C."/>
            <person name="LaButti K."/>
            <person name="Lindquist E.A."/>
            <person name="Lipzen A."/>
            <person name="Lundell T."/>
            <person name="Morin E."/>
            <person name="Murat C."/>
            <person name="Riley R."/>
            <person name="Ohm R."/>
            <person name="Sun H."/>
            <person name="Tunlid A."/>
            <person name="Henrissat B."/>
            <person name="Grigoriev I.V."/>
            <person name="Hibbett D.S."/>
            <person name="Martin F."/>
        </authorList>
    </citation>
    <scope>NUCLEOTIDE SEQUENCE [LARGE SCALE GENOMIC DNA]</scope>
    <source>
        <strain evidence="6">UH-Slu-Lm8-n1</strain>
    </source>
</reference>
<feature type="repeat" description="WD" evidence="3">
    <location>
        <begin position="20"/>
        <end position="61"/>
    </location>
</feature>
<name>A0A0D0BFV0_9AGAM</name>
<dbReference type="InterPro" id="IPR036322">
    <property type="entry name" value="WD40_repeat_dom_sf"/>
</dbReference>
<protein>
    <recommendedName>
        <fullName evidence="7">WD40 repeat-like protein</fullName>
    </recommendedName>
</protein>
<dbReference type="InterPro" id="IPR015943">
    <property type="entry name" value="WD40/YVTN_repeat-like_dom_sf"/>
</dbReference>
<evidence type="ECO:0000256" key="3">
    <source>
        <dbReference type="PROSITE-ProRule" id="PRU00221"/>
    </source>
</evidence>
<proteinExistence type="predicted"/>
<dbReference type="PRINTS" id="PR00320">
    <property type="entry name" value="GPROTEINBRPT"/>
</dbReference>
<gene>
    <name evidence="5" type="ORF">CY34DRAFT_802049</name>
</gene>
<evidence type="ECO:0000313" key="5">
    <source>
        <dbReference type="EMBL" id="KIK44977.1"/>
    </source>
</evidence>
<dbReference type="InterPro" id="IPR020472">
    <property type="entry name" value="WD40_PAC1"/>
</dbReference>
<feature type="repeat" description="WD" evidence="3">
    <location>
        <begin position="106"/>
        <end position="147"/>
    </location>
</feature>
<organism evidence="5 6">
    <name type="scientific">Suillus luteus UH-Slu-Lm8-n1</name>
    <dbReference type="NCBI Taxonomy" id="930992"/>
    <lineage>
        <taxon>Eukaryota</taxon>
        <taxon>Fungi</taxon>
        <taxon>Dikarya</taxon>
        <taxon>Basidiomycota</taxon>
        <taxon>Agaricomycotina</taxon>
        <taxon>Agaricomycetes</taxon>
        <taxon>Agaricomycetidae</taxon>
        <taxon>Boletales</taxon>
        <taxon>Suillineae</taxon>
        <taxon>Suillaceae</taxon>
        <taxon>Suillus</taxon>
    </lineage>
</organism>
<keyword evidence="1 3" id="KW-0853">WD repeat</keyword>
<dbReference type="OrthoDB" id="538223at2759"/>
<dbReference type="PROSITE" id="PS50082">
    <property type="entry name" value="WD_REPEATS_2"/>
    <property type="match status" value="4"/>
</dbReference>
<feature type="repeat" description="WD" evidence="3">
    <location>
        <begin position="231"/>
        <end position="266"/>
    </location>
</feature>
<evidence type="ECO:0000256" key="1">
    <source>
        <dbReference type="ARBA" id="ARBA00022574"/>
    </source>
</evidence>
<dbReference type="AlphaFoldDB" id="A0A0D0BFV0"/>
<keyword evidence="6" id="KW-1185">Reference proteome</keyword>
<dbReference type="Gene3D" id="2.130.10.10">
    <property type="entry name" value="YVTN repeat-like/Quinoprotein amine dehydrogenase"/>
    <property type="match status" value="2"/>
</dbReference>
<dbReference type="Proteomes" id="UP000054485">
    <property type="component" value="Unassembled WGS sequence"/>
</dbReference>
<evidence type="ECO:0000256" key="2">
    <source>
        <dbReference type="ARBA" id="ARBA00022737"/>
    </source>
</evidence>
<dbReference type="SMART" id="SM00320">
    <property type="entry name" value="WD40"/>
    <property type="match status" value="7"/>
</dbReference>
<accession>A0A0D0BFV0</accession>
<feature type="repeat" description="WD" evidence="3">
    <location>
        <begin position="63"/>
        <end position="104"/>
    </location>
</feature>
<evidence type="ECO:0000313" key="6">
    <source>
        <dbReference type="Proteomes" id="UP000054485"/>
    </source>
</evidence>
<dbReference type="HOGENOM" id="CLU_000288_57_37_1"/>
<dbReference type="InParanoid" id="A0A0D0BFV0"/>
<dbReference type="InterPro" id="IPR001680">
    <property type="entry name" value="WD40_rpt"/>
</dbReference>
<evidence type="ECO:0008006" key="7">
    <source>
        <dbReference type="Google" id="ProtNLM"/>
    </source>
</evidence>
<dbReference type="CDD" id="cd00200">
    <property type="entry name" value="WD40"/>
    <property type="match status" value="1"/>
</dbReference>
<dbReference type="EMBL" id="KN835180">
    <property type="protein sequence ID" value="KIK44977.1"/>
    <property type="molecule type" value="Genomic_DNA"/>
</dbReference>
<evidence type="ECO:0000256" key="4">
    <source>
        <dbReference type="SAM" id="MobiDB-lite"/>
    </source>
</evidence>